<name>A0A8X8H1L1_9RHOB</name>
<dbReference type="PANTHER" id="PTHR35335:SF1">
    <property type="entry name" value="UPF0716 PROTEIN FXSA"/>
    <property type="match status" value="1"/>
</dbReference>
<keyword evidence="3" id="KW-1185">Reference proteome</keyword>
<dbReference type="RefSeq" id="WP_152826785.1">
    <property type="nucleotide sequence ID" value="NZ_WHUT02000007.1"/>
</dbReference>
<proteinExistence type="predicted"/>
<keyword evidence="1" id="KW-1133">Transmembrane helix</keyword>
<keyword evidence="1" id="KW-0472">Membrane</keyword>
<comment type="caution">
    <text evidence="2">The sequence shown here is derived from an EMBL/GenBank/DDBJ whole genome shotgun (WGS) entry which is preliminary data.</text>
</comment>
<organism evidence="2 3">
    <name type="scientific">Fertoeibacter niger</name>
    <dbReference type="NCBI Taxonomy" id="2656921"/>
    <lineage>
        <taxon>Bacteria</taxon>
        <taxon>Pseudomonadati</taxon>
        <taxon>Pseudomonadota</taxon>
        <taxon>Alphaproteobacteria</taxon>
        <taxon>Rhodobacterales</taxon>
        <taxon>Paracoccaceae</taxon>
        <taxon>Fertoeibacter</taxon>
    </lineage>
</organism>
<evidence type="ECO:0000256" key="1">
    <source>
        <dbReference type="SAM" id="Phobius"/>
    </source>
</evidence>
<sequence>MWLFAIIIAVPLIEIALFVTVGAWLGLWPTLAIVLGTALLGGAVIRRQGVQAVAQMRAAGPQAANPLSPLAHAALTVVAGVLLILPGFFTDTLGLLLLIPPLRRVLIAVLATRMRFQTMPQRPARDMPIDGEYIDLDSGRIDPPANRPSGWTRH</sequence>
<keyword evidence="1" id="KW-0812">Transmembrane</keyword>
<gene>
    <name evidence="2" type="ORF">GEU84_013155</name>
</gene>
<dbReference type="Proteomes" id="UP000484076">
    <property type="component" value="Unassembled WGS sequence"/>
</dbReference>
<feature type="transmembrane region" description="Helical" evidence="1">
    <location>
        <begin position="28"/>
        <end position="46"/>
    </location>
</feature>
<dbReference type="InterPro" id="IPR007313">
    <property type="entry name" value="FxsA"/>
</dbReference>
<evidence type="ECO:0000313" key="2">
    <source>
        <dbReference type="EMBL" id="NUB45340.1"/>
    </source>
</evidence>
<dbReference type="EMBL" id="WHUT02000007">
    <property type="protein sequence ID" value="NUB45340.1"/>
    <property type="molecule type" value="Genomic_DNA"/>
</dbReference>
<feature type="transmembrane region" description="Helical" evidence="1">
    <location>
        <begin position="67"/>
        <end position="89"/>
    </location>
</feature>
<reference evidence="2" key="1">
    <citation type="submission" date="2020-05" db="EMBL/GenBank/DDBJ databases">
        <title>Fertoebacter nigrum gen. nov., sp. nov., a new member of the family Rhodobacteraceae.</title>
        <authorList>
            <person name="Szuroczki S."/>
            <person name="Abbaszade G."/>
            <person name="Buni D."/>
            <person name="Schumann P."/>
            <person name="Toth E."/>
        </authorList>
    </citation>
    <scope>NUCLEOTIDE SEQUENCE</scope>
    <source>
        <strain evidence="2">RG-N-1a</strain>
    </source>
</reference>
<dbReference type="NCBIfam" id="NF008528">
    <property type="entry name" value="PRK11463.1-2"/>
    <property type="match status" value="1"/>
</dbReference>
<protein>
    <submittedName>
        <fullName evidence="2">FxsA family protein</fullName>
    </submittedName>
</protein>
<dbReference type="GO" id="GO:0016020">
    <property type="term" value="C:membrane"/>
    <property type="evidence" value="ECO:0007669"/>
    <property type="project" value="InterPro"/>
</dbReference>
<accession>A0A8X8H1L1</accession>
<evidence type="ECO:0000313" key="3">
    <source>
        <dbReference type="Proteomes" id="UP000484076"/>
    </source>
</evidence>
<dbReference type="Pfam" id="PF04186">
    <property type="entry name" value="FxsA"/>
    <property type="match status" value="1"/>
</dbReference>
<dbReference type="PANTHER" id="PTHR35335">
    <property type="entry name" value="UPF0716 PROTEIN FXSA"/>
    <property type="match status" value="1"/>
</dbReference>
<dbReference type="AlphaFoldDB" id="A0A8X8H1L1"/>